<dbReference type="KEGG" id="ntt:TAO_0794"/>
<accession>A0A1Q2SLZ8</accession>
<protein>
    <submittedName>
        <fullName evidence="1">Type I phosphodiesterase/nucleotide pyrophosphatase</fullName>
    </submittedName>
</protein>
<sequence length="113" mass="12438">MGERLAKKVLLIGWDAADWRVINPLLDAGKMPALQSVIERGVMGNLATLHPVLSPMLWTSIATGKRPYKHGILGFSEPIPDGTRVRPVSNLSRKTKALWNILHQNGLKSHVIA</sequence>
<dbReference type="InterPro" id="IPR002591">
    <property type="entry name" value="Phosphodiest/P_Trfase"/>
</dbReference>
<keyword evidence="2" id="KW-1185">Reference proteome</keyword>
<dbReference type="Proteomes" id="UP000243679">
    <property type="component" value="Chromosome"/>
</dbReference>
<dbReference type="RefSeq" id="WP_096526739.1">
    <property type="nucleotide sequence ID" value="NZ_AP014836.1"/>
</dbReference>
<dbReference type="Pfam" id="PF01663">
    <property type="entry name" value="Phosphodiest"/>
    <property type="match status" value="1"/>
</dbReference>
<organism evidence="1 2">
    <name type="scientific">Candidatus Nitrosoglobus terrae</name>
    <dbReference type="NCBI Taxonomy" id="1630141"/>
    <lineage>
        <taxon>Bacteria</taxon>
        <taxon>Pseudomonadati</taxon>
        <taxon>Pseudomonadota</taxon>
        <taxon>Gammaproteobacteria</taxon>
        <taxon>Chromatiales</taxon>
        <taxon>Chromatiaceae</taxon>
        <taxon>Candidatus Nitrosoglobus</taxon>
    </lineage>
</organism>
<evidence type="ECO:0000313" key="1">
    <source>
        <dbReference type="EMBL" id="BAW80164.1"/>
    </source>
</evidence>
<dbReference type="AlphaFoldDB" id="A0A1Q2SLZ8"/>
<dbReference type="EMBL" id="AP014836">
    <property type="protein sequence ID" value="BAW80164.1"/>
    <property type="molecule type" value="Genomic_DNA"/>
</dbReference>
<dbReference type="SUPFAM" id="SSF53649">
    <property type="entry name" value="Alkaline phosphatase-like"/>
    <property type="match status" value="1"/>
</dbReference>
<dbReference type="OrthoDB" id="3590172at2"/>
<proteinExistence type="predicted"/>
<dbReference type="InterPro" id="IPR017850">
    <property type="entry name" value="Alkaline_phosphatase_core_sf"/>
</dbReference>
<gene>
    <name evidence="1" type="ORF">TAO_0794</name>
</gene>
<name>A0A1Q2SLZ8_9GAMM</name>
<reference evidence="1 2" key="1">
    <citation type="journal article" date="2017" name="ISME J.">
        <title>An acid-tolerant ammonia-oxidizing ?-proteobacterium from soil.</title>
        <authorList>
            <person name="Hayatsu M."/>
            <person name="Tago K."/>
            <person name="Uchiyama I."/>
            <person name="Toyoda A."/>
            <person name="Wang Y."/>
            <person name="Shimomura Y."/>
            <person name="Okubo T."/>
            <person name="Kurisu F."/>
            <person name="Hirono Y."/>
            <person name="Nonaka K."/>
            <person name="Akiyama H."/>
            <person name="Itoh T."/>
            <person name="Takami H."/>
        </authorList>
    </citation>
    <scope>NUCLEOTIDE SEQUENCE [LARGE SCALE GENOMIC DNA]</scope>
    <source>
        <strain evidence="1 2">TAO100</strain>
    </source>
</reference>
<dbReference type="Gene3D" id="3.40.720.10">
    <property type="entry name" value="Alkaline Phosphatase, subunit A"/>
    <property type="match status" value="1"/>
</dbReference>
<evidence type="ECO:0000313" key="2">
    <source>
        <dbReference type="Proteomes" id="UP000243679"/>
    </source>
</evidence>